<accession>A0AA38WKQ7</accession>
<name>A0AA38WKQ7_9ASTR</name>
<dbReference type="PROSITE" id="PS50004">
    <property type="entry name" value="C2"/>
    <property type="match status" value="1"/>
</dbReference>
<dbReference type="Proteomes" id="UP001172457">
    <property type="component" value="Chromosome 3"/>
</dbReference>
<dbReference type="GO" id="GO:0006952">
    <property type="term" value="P:defense response"/>
    <property type="evidence" value="ECO:0007669"/>
    <property type="project" value="InterPro"/>
</dbReference>
<organism evidence="2 3">
    <name type="scientific">Centaurea solstitialis</name>
    <name type="common">yellow star-thistle</name>
    <dbReference type="NCBI Taxonomy" id="347529"/>
    <lineage>
        <taxon>Eukaryota</taxon>
        <taxon>Viridiplantae</taxon>
        <taxon>Streptophyta</taxon>
        <taxon>Embryophyta</taxon>
        <taxon>Tracheophyta</taxon>
        <taxon>Spermatophyta</taxon>
        <taxon>Magnoliopsida</taxon>
        <taxon>eudicotyledons</taxon>
        <taxon>Gunneridae</taxon>
        <taxon>Pentapetalae</taxon>
        <taxon>asterids</taxon>
        <taxon>campanulids</taxon>
        <taxon>Asterales</taxon>
        <taxon>Asteraceae</taxon>
        <taxon>Carduoideae</taxon>
        <taxon>Cardueae</taxon>
        <taxon>Centaureinae</taxon>
        <taxon>Centaurea</taxon>
    </lineage>
</organism>
<evidence type="ECO:0000313" key="2">
    <source>
        <dbReference type="EMBL" id="KAJ9555905.1"/>
    </source>
</evidence>
<dbReference type="Pfam" id="PF00168">
    <property type="entry name" value="C2"/>
    <property type="match status" value="1"/>
</dbReference>
<sequence>MERRTLDLNLISAKQLKNVSLFGRMDVYAVVSISGTVEKLRTPVIKGGGPNPTWKSPMKLTFDEAAAMHYGLKLVIKIKAIGMFTNWKLGQVKVPIKELMESVKSDGILMQFVSYRLRRPSGKTMKGEVRFSYKFGEIFSANAFNPPPPPHPYPPQQHRHRTYSQSIKGFVNGLLEAMLSDDDDDF</sequence>
<feature type="domain" description="C2" evidence="1">
    <location>
        <begin position="1"/>
        <end position="109"/>
    </location>
</feature>
<gene>
    <name evidence="2" type="ORF">OSB04_010519</name>
</gene>
<evidence type="ECO:0000259" key="1">
    <source>
        <dbReference type="PROSITE" id="PS50004"/>
    </source>
</evidence>
<dbReference type="PANTHER" id="PTHR32246:SF173">
    <property type="entry name" value="C2 DOMAIN-CONTAINING PROTEIN"/>
    <property type="match status" value="1"/>
</dbReference>
<comment type="caution">
    <text evidence="2">The sequence shown here is derived from an EMBL/GenBank/DDBJ whole genome shotgun (WGS) entry which is preliminary data.</text>
</comment>
<evidence type="ECO:0000313" key="3">
    <source>
        <dbReference type="Proteomes" id="UP001172457"/>
    </source>
</evidence>
<dbReference type="SMART" id="SM00239">
    <property type="entry name" value="C2"/>
    <property type="match status" value="1"/>
</dbReference>
<reference evidence="2" key="1">
    <citation type="submission" date="2023-03" db="EMBL/GenBank/DDBJ databases">
        <title>Chromosome-scale reference genome and RAD-based genetic map of yellow starthistle (Centaurea solstitialis) reveal putative structural variation and QTLs associated with invader traits.</title>
        <authorList>
            <person name="Reatini B."/>
            <person name="Cang F.A."/>
            <person name="Jiang Q."/>
            <person name="Mckibben M.T.W."/>
            <person name="Barker M.S."/>
            <person name="Rieseberg L.H."/>
            <person name="Dlugosch K.M."/>
        </authorList>
    </citation>
    <scope>NUCLEOTIDE SEQUENCE</scope>
    <source>
        <strain evidence="2">CAN-66</strain>
        <tissue evidence="2">Leaf</tissue>
    </source>
</reference>
<dbReference type="EMBL" id="JARYMX010000003">
    <property type="protein sequence ID" value="KAJ9555905.1"/>
    <property type="molecule type" value="Genomic_DNA"/>
</dbReference>
<dbReference type="CDD" id="cd04051">
    <property type="entry name" value="C2_SRC2_like"/>
    <property type="match status" value="1"/>
</dbReference>
<dbReference type="SUPFAM" id="SSF49562">
    <property type="entry name" value="C2 domain (Calcium/lipid-binding domain, CaLB)"/>
    <property type="match status" value="1"/>
</dbReference>
<proteinExistence type="predicted"/>
<protein>
    <recommendedName>
        <fullName evidence="1">C2 domain-containing protein</fullName>
    </recommendedName>
</protein>
<dbReference type="InterPro" id="IPR044750">
    <property type="entry name" value="C2_SRC2/BAP"/>
</dbReference>
<dbReference type="AlphaFoldDB" id="A0AA38WKQ7"/>
<dbReference type="InterPro" id="IPR035892">
    <property type="entry name" value="C2_domain_sf"/>
</dbReference>
<dbReference type="Gene3D" id="2.60.40.150">
    <property type="entry name" value="C2 domain"/>
    <property type="match status" value="1"/>
</dbReference>
<keyword evidence="3" id="KW-1185">Reference proteome</keyword>
<dbReference type="PANTHER" id="PTHR32246">
    <property type="entry name" value="INGRESSION PROTEIN FIC1"/>
    <property type="match status" value="1"/>
</dbReference>
<dbReference type="InterPro" id="IPR000008">
    <property type="entry name" value="C2_dom"/>
</dbReference>